<dbReference type="PANTHER" id="PTHR13343">
    <property type="entry name" value="CREG1 PROTEIN"/>
    <property type="match status" value="1"/>
</dbReference>
<feature type="domain" description="CREG-like beta-barrel" evidence="2">
    <location>
        <begin position="48"/>
        <end position="238"/>
    </location>
</feature>
<dbReference type="InterPro" id="IPR012349">
    <property type="entry name" value="Split_barrel_FMN-bd"/>
</dbReference>
<feature type="signal peptide" evidence="1">
    <location>
        <begin position="1"/>
        <end position="25"/>
    </location>
</feature>
<evidence type="ECO:0000313" key="4">
    <source>
        <dbReference type="Proteomes" id="UP000095751"/>
    </source>
</evidence>
<sequence length="256" mass="28021">MMFLQLSLSLQLVLLLICILTGEHGGIIAISSNSDEQHECACKLEERPDLTKKAETARWMVHSLNWGVISSISSRLVGSGDEESSPVPFGNVYSFVDGSCDTSTGIPYIYGTYLDQTFKDTINNNMVSLTLSESSLSSVCSQERHGFVDSCMIGTKYGDPENPVCARLTLTGKLIPLKEDGDDTNEYELAKKALFERHPSMADWPVGHGWVIAKIDLQDIWLIDYFGGATILDPKEYFSVSVGSAGSTTKSVEITT</sequence>
<dbReference type="Pfam" id="PF13883">
    <property type="entry name" value="CREG_beta-barrel"/>
    <property type="match status" value="1"/>
</dbReference>
<dbReference type="SUPFAM" id="SSF50475">
    <property type="entry name" value="FMN-binding split barrel"/>
    <property type="match status" value="1"/>
</dbReference>
<keyword evidence="1" id="KW-0732">Signal</keyword>
<evidence type="ECO:0000313" key="3">
    <source>
        <dbReference type="EMBL" id="OEU09966.1"/>
    </source>
</evidence>
<dbReference type="InterPro" id="IPR055343">
    <property type="entry name" value="CREG_beta-barrel"/>
</dbReference>
<dbReference type="Proteomes" id="UP000095751">
    <property type="component" value="Unassembled WGS sequence"/>
</dbReference>
<dbReference type="EMBL" id="KV784373">
    <property type="protein sequence ID" value="OEU09966.1"/>
    <property type="molecule type" value="Genomic_DNA"/>
</dbReference>
<organism evidence="3 4">
    <name type="scientific">Fragilariopsis cylindrus CCMP1102</name>
    <dbReference type="NCBI Taxonomy" id="635003"/>
    <lineage>
        <taxon>Eukaryota</taxon>
        <taxon>Sar</taxon>
        <taxon>Stramenopiles</taxon>
        <taxon>Ochrophyta</taxon>
        <taxon>Bacillariophyta</taxon>
        <taxon>Bacillariophyceae</taxon>
        <taxon>Bacillariophycidae</taxon>
        <taxon>Bacillariales</taxon>
        <taxon>Bacillariaceae</taxon>
        <taxon>Fragilariopsis</taxon>
    </lineage>
</organism>
<dbReference type="PANTHER" id="PTHR13343:SF17">
    <property type="entry name" value="CELLULAR REPRESSOR OF E1A-STIMULATED GENES, ISOFORM A"/>
    <property type="match status" value="1"/>
</dbReference>
<feature type="chain" id="PRO_5009192312" description="CREG-like beta-barrel domain-containing protein" evidence="1">
    <location>
        <begin position="26"/>
        <end position="256"/>
    </location>
</feature>
<accession>A0A1E7EVS1</accession>
<dbReference type="KEGG" id="fcy:FRACYDRAFT_220283"/>
<dbReference type="OrthoDB" id="46836at2759"/>
<evidence type="ECO:0000256" key="1">
    <source>
        <dbReference type="SAM" id="SignalP"/>
    </source>
</evidence>
<protein>
    <recommendedName>
        <fullName evidence="2">CREG-like beta-barrel domain-containing protein</fullName>
    </recommendedName>
</protein>
<gene>
    <name evidence="3" type="ORF">FRACYDRAFT_220283</name>
</gene>
<dbReference type="AlphaFoldDB" id="A0A1E7EVS1"/>
<name>A0A1E7EVS1_9STRA</name>
<keyword evidence="4" id="KW-1185">Reference proteome</keyword>
<dbReference type="InParanoid" id="A0A1E7EVS1"/>
<evidence type="ECO:0000259" key="2">
    <source>
        <dbReference type="Pfam" id="PF13883"/>
    </source>
</evidence>
<reference evidence="3 4" key="1">
    <citation type="submission" date="2016-09" db="EMBL/GenBank/DDBJ databases">
        <title>Extensive genetic diversity and differential bi-allelic expression allows diatom success in the polar Southern Ocean.</title>
        <authorList>
            <consortium name="DOE Joint Genome Institute"/>
            <person name="Mock T."/>
            <person name="Otillar R.P."/>
            <person name="Strauss J."/>
            <person name="Dupont C."/>
            <person name="Frickenhaus S."/>
            <person name="Maumus F."/>
            <person name="Mcmullan M."/>
            <person name="Sanges R."/>
            <person name="Schmutz J."/>
            <person name="Toseland A."/>
            <person name="Valas R."/>
            <person name="Veluchamy A."/>
            <person name="Ward B.J."/>
            <person name="Allen A."/>
            <person name="Barry K."/>
            <person name="Falciatore A."/>
            <person name="Ferrante M."/>
            <person name="Fortunato A.E."/>
            <person name="Gloeckner G."/>
            <person name="Gruber A."/>
            <person name="Hipkin R."/>
            <person name="Janech M."/>
            <person name="Kroth P."/>
            <person name="Leese F."/>
            <person name="Lindquist E."/>
            <person name="Lyon B.R."/>
            <person name="Martin J."/>
            <person name="Mayer C."/>
            <person name="Parker M."/>
            <person name="Quesneville H."/>
            <person name="Raymond J."/>
            <person name="Uhlig C."/>
            <person name="Valentin K.U."/>
            <person name="Worden A.Z."/>
            <person name="Armbrust E.V."/>
            <person name="Bowler C."/>
            <person name="Green B."/>
            <person name="Moulton V."/>
            <person name="Van Oosterhout C."/>
            <person name="Grigoriev I."/>
        </authorList>
    </citation>
    <scope>NUCLEOTIDE SEQUENCE [LARGE SCALE GENOMIC DNA]</scope>
    <source>
        <strain evidence="3 4">CCMP1102</strain>
    </source>
</reference>
<proteinExistence type="predicted"/>
<dbReference type="GO" id="GO:0005737">
    <property type="term" value="C:cytoplasm"/>
    <property type="evidence" value="ECO:0007669"/>
    <property type="project" value="UniProtKB-ARBA"/>
</dbReference>
<dbReference type="Gene3D" id="2.30.110.10">
    <property type="entry name" value="Electron Transport, Fmn-binding Protein, Chain A"/>
    <property type="match status" value="1"/>
</dbReference>